<dbReference type="InParanoid" id="A0A2G5C1Z4"/>
<keyword evidence="2" id="KW-1185">Reference proteome</keyword>
<dbReference type="OrthoDB" id="18412at2759"/>
<sequence>MFCALGWLRMKIAYFTKVVNQFAEENVNNLTNLCSTSRMIHNNWNDIYPFSLLEMQANIIEPHKSQKPCSSC</sequence>
<reference evidence="1 2" key="1">
    <citation type="submission" date="2017-09" db="EMBL/GenBank/DDBJ databases">
        <title>WGS assembly of Aquilegia coerulea Goldsmith.</title>
        <authorList>
            <person name="Hodges S."/>
            <person name="Kramer E."/>
            <person name="Nordborg M."/>
            <person name="Tomkins J."/>
            <person name="Borevitz J."/>
            <person name="Derieg N."/>
            <person name="Yan J."/>
            <person name="Mihaltcheva S."/>
            <person name="Hayes R.D."/>
            <person name="Rokhsar D."/>
        </authorList>
    </citation>
    <scope>NUCLEOTIDE SEQUENCE [LARGE SCALE GENOMIC DNA]</scope>
    <source>
        <strain evidence="2">cv. Goldsmith</strain>
    </source>
</reference>
<evidence type="ECO:0000313" key="1">
    <source>
        <dbReference type="EMBL" id="PIA25302.1"/>
    </source>
</evidence>
<protein>
    <submittedName>
        <fullName evidence="1">Uncharacterized protein</fullName>
    </submittedName>
</protein>
<proteinExistence type="predicted"/>
<dbReference type="Proteomes" id="UP000230069">
    <property type="component" value="Unassembled WGS sequence"/>
</dbReference>
<organism evidence="1 2">
    <name type="scientific">Aquilegia coerulea</name>
    <name type="common">Rocky mountain columbine</name>
    <dbReference type="NCBI Taxonomy" id="218851"/>
    <lineage>
        <taxon>Eukaryota</taxon>
        <taxon>Viridiplantae</taxon>
        <taxon>Streptophyta</taxon>
        <taxon>Embryophyta</taxon>
        <taxon>Tracheophyta</taxon>
        <taxon>Spermatophyta</taxon>
        <taxon>Magnoliopsida</taxon>
        <taxon>Ranunculales</taxon>
        <taxon>Ranunculaceae</taxon>
        <taxon>Thalictroideae</taxon>
        <taxon>Aquilegia</taxon>
    </lineage>
</organism>
<dbReference type="AlphaFoldDB" id="A0A2G5C1Z4"/>
<gene>
    <name evidence="1" type="ORF">AQUCO_11800003v1</name>
</gene>
<evidence type="ECO:0000313" key="2">
    <source>
        <dbReference type="Proteomes" id="UP000230069"/>
    </source>
</evidence>
<accession>A0A2G5C1Z4</accession>
<name>A0A2G5C1Z4_AQUCA</name>
<dbReference type="EMBL" id="KZ305134">
    <property type="protein sequence ID" value="PIA25302.1"/>
    <property type="molecule type" value="Genomic_DNA"/>
</dbReference>